<gene>
    <name evidence="1" type="ORF">CHC_T00004778001</name>
</gene>
<sequence>MGMNRFRKRQLHCSLRRESGGASDCALRFIEEGGPLRRNAG</sequence>
<dbReference type="EMBL" id="HG001776">
    <property type="protein sequence ID" value="CDF36394.1"/>
    <property type="molecule type" value="Genomic_DNA"/>
</dbReference>
<proteinExistence type="predicted"/>
<dbReference type="AlphaFoldDB" id="R7QE91"/>
<accession>R7QE91</accession>
<dbReference type="GeneID" id="17323930"/>
<dbReference type="Proteomes" id="UP000012073">
    <property type="component" value="Unassembled WGS sequence"/>
</dbReference>
<reference evidence="2" key="1">
    <citation type="journal article" date="2013" name="Proc. Natl. Acad. Sci. U.S.A.">
        <title>Genome structure and metabolic features in the red seaweed Chondrus crispus shed light on evolution of the Archaeplastida.</title>
        <authorList>
            <person name="Collen J."/>
            <person name="Porcel B."/>
            <person name="Carre W."/>
            <person name="Ball S.G."/>
            <person name="Chaparro C."/>
            <person name="Tonon T."/>
            <person name="Barbeyron T."/>
            <person name="Michel G."/>
            <person name="Noel B."/>
            <person name="Valentin K."/>
            <person name="Elias M."/>
            <person name="Artiguenave F."/>
            <person name="Arun A."/>
            <person name="Aury J.M."/>
            <person name="Barbosa-Neto J.F."/>
            <person name="Bothwell J.H."/>
            <person name="Bouget F.Y."/>
            <person name="Brillet L."/>
            <person name="Cabello-Hurtado F."/>
            <person name="Capella-Gutierrez S."/>
            <person name="Charrier B."/>
            <person name="Cladiere L."/>
            <person name="Cock J.M."/>
            <person name="Coelho S.M."/>
            <person name="Colleoni C."/>
            <person name="Czjzek M."/>
            <person name="Da Silva C."/>
            <person name="Delage L."/>
            <person name="Denoeud F."/>
            <person name="Deschamps P."/>
            <person name="Dittami S.M."/>
            <person name="Gabaldon T."/>
            <person name="Gachon C.M."/>
            <person name="Groisillier A."/>
            <person name="Herve C."/>
            <person name="Jabbari K."/>
            <person name="Katinka M."/>
            <person name="Kloareg B."/>
            <person name="Kowalczyk N."/>
            <person name="Labadie K."/>
            <person name="Leblanc C."/>
            <person name="Lopez P.J."/>
            <person name="McLachlan D.H."/>
            <person name="Meslet-Cladiere L."/>
            <person name="Moustafa A."/>
            <person name="Nehr Z."/>
            <person name="Nyvall Collen P."/>
            <person name="Panaud O."/>
            <person name="Partensky F."/>
            <person name="Poulain J."/>
            <person name="Rensing S.A."/>
            <person name="Rousvoal S."/>
            <person name="Samson G."/>
            <person name="Symeonidi A."/>
            <person name="Weissenbach J."/>
            <person name="Zambounis A."/>
            <person name="Wincker P."/>
            <person name="Boyen C."/>
        </authorList>
    </citation>
    <scope>NUCLEOTIDE SEQUENCE [LARGE SCALE GENOMIC DNA]</scope>
    <source>
        <strain evidence="2">cv. Stackhouse</strain>
    </source>
</reference>
<dbReference type="KEGG" id="ccp:CHC_T00004778001"/>
<dbReference type="RefSeq" id="XP_005716213.1">
    <property type="nucleotide sequence ID" value="XM_005716156.1"/>
</dbReference>
<dbReference type="Gramene" id="CDF36394">
    <property type="protein sequence ID" value="CDF36394"/>
    <property type="gene ID" value="CHC_T00004778001"/>
</dbReference>
<evidence type="ECO:0000313" key="1">
    <source>
        <dbReference type="EMBL" id="CDF36394.1"/>
    </source>
</evidence>
<keyword evidence="2" id="KW-1185">Reference proteome</keyword>
<name>R7QE91_CHOCR</name>
<protein>
    <submittedName>
        <fullName evidence="1">Uncharacterized protein</fullName>
    </submittedName>
</protein>
<organism evidence="1 2">
    <name type="scientific">Chondrus crispus</name>
    <name type="common">Carrageen Irish moss</name>
    <name type="synonym">Polymorpha crispa</name>
    <dbReference type="NCBI Taxonomy" id="2769"/>
    <lineage>
        <taxon>Eukaryota</taxon>
        <taxon>Rhodophyta</taxon>
        <taxon>Florideophyceae</taxon>
        <taxon>Rhodymeniophycidae</taxon>
        <taxon>Gigartinales</taxon>
        <taxon>Gigartinaceae</taxon>
        <taxon>Chondrus</taxon>
    </lineage>
</organism>
<evidence type="ECO:0000313" key="2">
    <source>
        <dbReference type="Proteomes" id="UP000012073"/>
    </source>
</evidence>